<evidence type="ECO:0000313" key="4">
    <source>
        <dbReference type="Proteomes" id="UP000241193"/>
    </source>
</evidence>
<comment type="caution">
    <text evidence="3">The sequence shown here is derived from an EMBL/GenBank/DDBJ whole genome shotgun (WGS) entry which is preliminary data.</text>
</comment>
<keyword evidence="1" id="KW-0560">Oxidoreductase</keyword>
<accession>A0A2T4IGM0</accession>
<feature type="domain" description="FAD dependent oxidoreductase" evidence="2">
    <location>
        <begin position="5"/>
        <end position="366"/>
    </location>
</feature>
<name>A0A2T4IGM0_9RHOO</name>
<dbReference type="Proteomes" id="UP000241193">
    <property type="component" value="Unassembled WGS sequence"/>
</dbReference>
<dbReference type="RefSeq" id="WP_107492727.1">
    <property type="nucleotide sequence ID" value="NZ_PZKC01000004.1"/>
</dbReference>
<dbReference type="PANTHER" id="PTHR13847">
    <property type="entry name" value="SARCOSINE DEHYDROGENASE-RELATED"/>
    <property type="match status" value="1"/>
</dbReference>
<dbReference type="GO" id="GO:0005737">
    <property type="term" value="C:cytoplasm"/>
    <property type="evidence" value="ECO:0007669"/>
    <property type="project" value="TreeGrafter"/>
</dbReference>
<dbReference type="OrthoDB" id="8713780at2"/>
<evidence type="ECO:0000256" key="1">
    <source>
        <dbReference type="ARBA" id="ARBA00023002"/>
    </source>
</evidence>
<dbReference type="Gene3D" id="3.30.9.10">
    <property type="entry name" value="D-Amino Acid Oxidase, subunit A, domain 2"/>
    <property type="match status" value="1"/>
</dbReference>
<evidence type="ECO:0000313" key="3">
    <source>
        <dbReference type="EMBL" id="PTD96918.1"/>
    </source>
</evidence>
<dbReference type="InterPro" id="IPR036188">
    <property type="entry name" value="FAD/NAD-bd_sf"/>
</dbReference>
<dbReference type="GO" id="GO:0016491">
    <property type="term" value="F:oxidoreductase activity"/>
    <property type="evidence" value="ECO:0007669"/>
    <property type="project" value="UniProtKB-KW"/>
</dbReference>
<keyword evidence="4" id="KW-1185">Reference proteome</keyword>
<sequence length="408" mass="42021">MSGRDIVIVGGGIIGAAVAFHLACAGEGERVLLCERAAPAGAATSLAAALVGEARENLNLLPLVRQTRADIAMLEADFGEHVGLAEVGAVHVARDHAVAALDRLAATMRAQGVAVENLGASDAQARLPWLDAASCVRRLFFPAEAYVEPYLLASAYLRAAQRRGVACRTGFELAAVLVEGARVTGVRSSAGEHIGADVVVDAAGAWAALLPALLGLALPMAPVRSQYWITAVHSLFPRAAPIAVIPEARAYARPELGALLFGLREESSVAVDARRLPADLAGFVFDGADPAGWESLSAGAPALRSFFPALDEVGIAHHVSGPSTYTVDGHLVLGGFAGLAGLFVASGCNGAGIACSGGIGRVVGELVRGQEPFVDPAPHRPDRLGYCDPFAPELLARCAAQRSAKRSG</sequence>
<dbReference type="EMBL" id="PZKC01000004">
    <property type="protein sequence ID" value="PTD96918.1"/>
    <property type="molecule type" value="Genomic_DNA"/>
</dbReference>
<organism evidence="3 4">
    <name type="scientific">Pseudothauera lacus</name>
    <dbReference type="NCBI Taxonomy" id="2136175"/>
    <lineage>
        <taxon>Bacteria</taxon>
        <taxon>Pseudomonadati</taxon>
        <taxon>Pseudomonadota</taxon>
        <taxon>Betaproteobacteria</taxon>
        <taxon>Rhodocyclales</taxon>
        <taxon>Zoogloeaceae</taxon>
        <taxon>Pseudothauera</taxon>
    </lineage>
</organism>
<dbReference type="SUPFAM" id="SSF54373">
    <property type="entry name" value="FAD-linked reductases, C-terminal domain"/>
    <property type="match status" value="1"/>
</dbReference>
<dbReference type="InterPro" id="IPR006076">
    <property type="entry name" value="FAD-dep_OxRdtase"/>
</dbReference>
<dbReference type="Pfam" id="PF01266">
    <property type="entry name" value="DAO"/>
    <property type="match status" value="1"/>
</dbReference>
<protein>
    <submittedName>
        <fullName evidence="3">FAD-binding oxidoreductase</fullName>
    </submittedName>
</protein>
<gene>
    <name evidence="3" type="ORF">C8261_05775</name>
</gene>
<dbReference type="AlphaFoldDB" id="A0A2T4IGM0"/>
<reference evidence="3 4" key="2">
    <citation type="submission" date="2018-04" db="EMBL/GenBank/DDBJ databases">
        <title>Thauera lacus sp. nov., isolated from an saline lake in Inner Mongolia, China.</title>
        <authorList>
            <person name="Liang Q.-Y."/>
        </authorList>
    </citation>
    <scope>NUCLEOTIDE SEQUENCE [LARGE SCALE GENOMIC DNA]</scope>
    <source>
        <strain evidence="3 4">D20</strain>
    </source>
</reference>
<dbReference type="SUPFAM" id="SSF51905">
    <property type="entry name" value="FAD/NAD(P)-binding domain"/>
    <property type="match status" value="1"/>
</dbReference>
<dbReference type="PANTHER" id="PTHR13847:SF287">
    <property type="entry name" value="FAD-DEPENDENT OXIDOREDUCTASE DOMAIN-CONTAINING PROTEIN 1"/>
    <property type="match status" value="1"/>
</dbReference>
<reference evidence="3 4" key="1">
    <citation type="submission" date="2018-03" db="EMBL/GenBank/DDBJ databases">
        <authorList>
            <person name="Keele B.F."/>
        </authorList>
    </citation>
    <scope>NUCLEOTIDE SEQUENCE [LARGE SCALE GENOMIC DNA]</scope>
    <source>
        <strain evidence="3 4">D20</strain>
    </source>
</reference>
<proteinExistence type="predicted"/>
<dbReference type="Gene3D" id="3.50.50.60">
    <property type="entry name" value="FAD/NAD(P)-binding domain"/>
    <property type="match status" value="1"/>
</dbReference>
<evidence type="ECO:0000259" key="2">
    <source>
        <dbReference type="Pfam" id="PF01266"/>
    </source>
</evidence>